<organism evidence="1 2">
    <name type="scientific">Urbifossiella limnaea</name>
    <dbReference type="NCBI Taxonomy" id="2528023"/>
    <lineage>
        <taxon>Bacteria</taxon>
        <taxon>Pseudomonadati</taxon>
        <taxon>Planctomycetota</taxon>
        <taxon>Planctomycetia</taxon>
        <taxon>Gemmatales</taxon>
        <taxon>Gemmataceae</taxon>
        <taxon>Urbifossiella</taxon>
    </lineage>
</organism>
<proteinExistence type="predicted"/>
<dbReference type="EMBL" id="CP036273">
    <property type="protein sequence ID" value="QDU18651.1"/>
    <property type="molecule type" value="Genomic_DNA"/>
</dbReference>
<dbReference type="Proteomes" id="UP000319576">
    <property type="component" value="Chromosome"/>
</dbReference>
<keyword evidence="2" id="KW-1185">Reference proteome</keyword>
<evidence type="ECO:0000313" key="1">
    <source>
        <dbReference type="EMBL" id="QDU18651.1"/>
    </source>
</evidence>
<reference evidence="1 2" key="1">
    <citation type="submission" date="2019-02" db="EMBL/GenBank/DDBJ databases">
        <title>Deep-cultivation of Planctomycetes and their phenomic and genomic characterization uncovers novel biology.</title>
        <authorList>
            <person name="Wiegand S."/>
            <person name="Jogler M."/>
            <person name="Boedeker C."/>
            <person name="Pinto D."/>
            <person name="Vollmers J."/>
            <person name="Rivas-Marin E."/>
            <person name="Kohn T."/>
            <person name="Peeters S.H."/>
            <person name="Heuer A."/>
            <person name="Rast P."/>
            <person name="Oberbeckmann S."/>
            <person name="Bunk B."/>
            <person name="Jeske O."/>
            <person name="Meyerdierks A."/>
            <person name="Storesund J.E."/>
            <person name="Kallscheuer N."/>
            <person name="Luecker S."/>
            <person name="Lage O.M."/>
            <person name="Pohl T."/>
            <person name="Merkel B.J."/>
            <person name="Hornburger P."/>
            <person name="Mueller R.-W."/>
            <person name="Bruemmer F."/>
            <person name="Labrenz M."/>
            <person name="Spormann A.M."/>
            <person name="Op den Camp H."/>
            <person name="Overmann J."/>
            <person name="Amann R."/>
            <person name="Jetten M.S.M."/>
            <person name="Mascher T."/>
            <person name="Medema M.H."/>
            <person name="Devos D.P."/>
            <person name="Kaster A.-K."/>
            <person name="Ovreas L."/>
            <person name="Rohde M."/>
            <person name="Galperin M.Y."/>
            <person name="Jogler C."/>
        </authorList>
    </citation>
    <scope>NUCLEOTIDE SEQUENCE [LARGE SCALE GENOMIC DNA]</scope>
    <source>
        <strain evidence="1 2">ETA_A1</strain>
    </source>
</reference>
<evidence type="ECO:0000313" key="2">
    <source>
        <dbReference type="Proteomes" id="UP000319576"/>
    </source>
</evidence>
<sequence length="105" mass="11423">MPDLVLTEEQVRVLTGASEQVTVRGPDGNALGSLDPRDAAALARHRQRRGTTGPCHSAASVLAVIDALLAERDRIGPFDAEYMRAFVERLERDDPAKYGPIRRAA</sequence>
<gene>
    <name evidence="1" type="ORF">ETAA1_05440</name>
</gene>
<dbReference type="AlphaFoldDB" id="A0A517XMC2"/>
<protein>
    <submittedName>
        <fullName evidence="1">Uncharacterized protein</fullName>
    </submittedName>
</protein>
<name>A0A517XMC2_9BACT</name>
<accession>A0A517XMC2</accession>
<dbReference type="KEGG" id="uli:ETAA1_05440"/>
<dbReference type="OrthoDB" id="9892211at2"/>
<dbReference type="RefSeq" id="WP_145234082.1">
    <property type="nucleotide sequence ID" value="NZ_CP036273.1"/>
</dbReference>